<evidence type="ECO:0000256" key="2">
    <source>
        <dbReference type="ARBA" id="ARBA00023125"/>
    </source>
</evidence>
<keyword evidence="2" id="KW-0238">DNA-binding</keyword>
<evidence type="ECO:0000256" key="3">
    <source>
        <dbReference type="ARBA" id="ARBA00023163"/>
    </source>
</evidence>
<dbReference type="RefSeq" id="WP_263253533.1">
    <property type="nucleotide sequence ID" value="NZ_BAABLT010000042.1"/>
</dbReference>
<keyword evidence="6" id="KW-1185">Reference proteome</keyword>
<keyword evidence="3" id="KW-0804">Transcription</keyword>
<keyword evidence="1" id="KW-0805">Transcription regulation</keyword>
<name>A0ABW3G1D8_9PSEU</name>
<dbReference type="CDD" id="cd06170">
    <property type="entry name" value="LuxR_C_like"/>
    <property type="match status" value="1"/>
</dbReference>
<dbReference type="PRINTS" id="PR00038">
    <property type="entry name" value="HTHLUXR"/>
</dbReference>
<dbReference type="Gene3D" id="1.10.10.10">
    <property type="entry name" value="Winged helix-like DNA-binding domain superfamily/Winged helix DNA-binding domain"/>
    <property type="match status" value="1"/>
</dbReference>
<proteinExistence type="predicted"/>
<dbReference type="InterPro" id="IPR041664">
    <property type="entry name" value="AAA_16"/>
</dbReference>
<dbReference type="Gene3D" id="1.25.40.10">
    <property type="entry name" value="Tetratricopeptide repeat domain"/>
    <property type="match status" value="1"/>
</dbReference>
<dbReference type="SMART" id="SM00421">
    <property type="entry name" value="HTH_LUXR"/>
    <property type="match status" value="1"/>
</dbReference>
<dbReference type="PROSITE" id="PS00622">
    <property type="entry name" value="HTH_LUXR_1"/>
    <property type="match status" value="1"/>
</dbReference>
<organism evidence="5 6">
    <name type="scientific">Saccharopolyspora rosea</name>
    <dbReference type="NCBI Taxonomy" id="524884"/>
    <lineage>
        <taxon>Bacteria</taxon>
        <taxon>Bacillati</taxon>
        <taxon>Actinomycetota</taxon>
        <taxon>Actinomycetes</taxon>
        <taxon>Pseudonocardiales</taxon>
        <taxon>Pseudonocardiaceae</taxon>
        <taxon>Saccharopolyspora</taxon>
    </lineage>
</organism>
<dbReference type="EMBL" id="JBHTIW010000023">
    <property type="protein sequence ID" value="MFD0922691.1"/>
    <property type="molecule type" value="Genomic_DNA"/>
</dbReference>
<dbReference type="SUPFAM" id="SSF48452">
    <property type="entry name" value="TPR-like"/>
    <property type="match status" value="2"/>
</dbReference>
<evidence type="ECO:0000259" key="4">
    <source>
        <dbReference type="PROSITE" id="PS50043"/>
    </source>
</evidence>
<dbReference type="InterPro" id="IPR016032">
    <property type="entry name" value="Sig_transdc_resp-reg_C-effctor"/>
</dbReference>
<dbReference type="Proteomes" id="UP001597018">
    <property type="component" value="Unassembled WGS sequence"/>
</dbReference>
<dbReference type="InterPro" id="IPR036388">
    <property type="entry name" value="WH-like_DNA-bd_sf"/>
</dbReference>
<comment type="caution">
    <text evidence="5">The sequence shown here is derived from an EMBL/GenBank/DDBJ whole genome shotgun (WGS) entry which is preliminary data.</text>
</comment>
<accession>A0ABW3G1D8</accession>
<dbReference type="Pfam" id="PF13191">
    <property type="entry name" value="AAA_16"/>
    <property type="match status" value="1"/>
</dbReference>
<dbReference type="SUPFAM" id="SSF52540">
    <property type="entry name" value="P-loop containing nucleoside triphosphate hydrolases"/>
    <property type="match status" value="1"/>
</dbReference>
<dbReference type="PANTHER" id="PTHR44688">
    <property type="entry name" value="DNA-BINDING TRANSCRIPTIONAL ACTIVATOR DEVR_DOSR"/>
    <property type="match status" value="1"/>
</dbReference>
<evidence type="ECO:0000256" key="1">
    <source>
        <dbReference type="ARBA" id="ARBA00023015"/>
    </source>
</evidence>
<dbReference type="InterPro" id="IPR011990">
    <property type="entry name" value="TPR-like_helical_dom_sf"/>
</dbReference>
<feature type="domain" description="HTH luxR-type" evidence="4">
    <location>
        <begin position="823"/>
        <end position="887"/>
    </location>
</feature>
<dbReference type="Gene3D" id="3.40.50.300">
    <property type="entry name" value="P-loop containing nucleotide triphosphate hydrolases"/>
    <property type="match status" value="1"/>
</dbReference>
<evidence type="ECO:0000313" key="6">
    <source>
        <dbReference type="Proteomes" id="UP001597018"/>
    </source>
</evidence>
<dbReference type="InterPro" id="IPR027417">
    <property type="entry name" value="P-loop_NTPase"/>
</dbReference>
<reference evidence="6" key="1">
    <citation type="journal article" date="2019" name="Int. J. Syst. Evol. Microbiol.">
        <title>The Global Catalogue of Microorganisms (GCM) 10K type strain sequencing project: providing services to taxonomists for standard genome sequencing and annotation.</title>
        <authorList>
            <consortium name="The Broad Institute Genomics Platform"/>
            <consortium name="The Broad Institute Genome Sequencing Center for Infectious Disease"/>
            <person name="Wu L."/>
            <person name="Ma J."/>
        </authorList>
    </citation>
    <scope>NUCLEOTIDE SEQUENCE [LARGE SCALE GENOMIC DNA]</scope>
    <source>
        <strain evidence="6">CCUG 56401</strain>
    </source>
</reference>
<dbReference type="InterPro" id="IPR000792">
    <property type="entry name" value="Tscrpt_reg_LuxR_C"/>
</dbReference>
<dbReference type="Pfam" id="PF00196">
    <property type="entry name" value="GerE"/>
    <property type="match status" value="1"/>
</dbReference>
<protein>
    <submittedName>
        <fullName evidence="5">LuxR C-terminal-related transcriptional regulator</fullName>
    </submittedName>
</protein>
<dbReference type="SUPFAM" id="SSF46894">
    <property type="entry name" value="C-terminal effector domain of the bipartite response regulators"/>
    <property type="match status" value="1"/>
</dbReference>
<evidence type="ECO:0000313" key="5">
    <source>
        <dbReference type="EMBL" id="MFD0922691.1"/>
    </source>
</evidence>
<gene>
    <name evidence="5" type="ORF">ACFQ16_23340</name>
</gene>
<sequence length="887" mass="96399">MARQAEPVGRRAELAWLAEVLAVVRGGRSRCAVVAGPAGIGKTAVVEHFLARHGDVHLARATGMRWEQQVPFGVVDQLLGERCSTPLRAAERLVAAWSTVDRTAVVVVEDAQWADPDSLRALVSAHRRAGNVLVLLLVRDDRRCSAEVRDVVSGLPAVRVAPLAARDVRTLAVRHAGRDLAAPAALRLAEHTGGNPRHVRDLLDELPPESWSRWQPVLPAPRAVAEDVARTLADCRPDTRALVESAAVLGASVAVGDAAELSDVDDPVVALDEAVTRGLVDTVPGHGLLTMSFVDPLVRAAVHHALPPLRRDRLHRAAAEAVEDEGARLLHLVAVAPSSDAGLADRLDDYASGQAALGAWSAAAQALVHASRLSPRRPERERRLVRAVDALVGAGDLAQAAAFSPQVESFPPGPLRDAVLGYLAILRGRPAEAELLLTSAWDACDPGRDTEVAAMICQRRVLHSLSRWHGPDLVAWGRRAVALAEPDDPSAVESEAIMGLGLAATGRIRQARRTCQEVVAKVSRGAQSQRVQLGKGWLDLALDDPRTARRELEIAVPTEYRMGSVRISLWAQAWLARTEFALGAWDDAVRTVEHASVVVDQTGLELVRPLVHWTGAQIHALRGDVETAEAHLRQISASEQHYEVMLIPACLARAQCAEARSDYDGVLRALEPLVRLWPRQGVDEPGFWPWPDVYANALVMTDRAAEADVFLRPHEEVAADRDHRSSLARLGYARGRVHAALGDLDAARAAFDGALDRLKSLPLPYERARVHFAYGQTLRRAGKRREADVVVRRARDGYAALGATTYVERCDRELKAGGLHPRRGVDVAELTPQEQSVARLVARGMTNKQVAVELFLSVKTVQFHLTRIYAKLGIHSRGELAAHYREP</sequence>
<dbReference type="PANTHER" id="PTHR44688:SF16">
    <property type="entry name" value="DNA-BINDING TRANSCRIPTIONAL ACTIVATOR DEVR_DOSR"/>
    <property type="match status" value="1"/>
</dbReference>
<dbReference type="PROSITE" id="PS50043">
    <property type="entry name" value="HTH_LUXR_2"/>
    <property type="match status" value="1"/>
</dbReference>